<dbReference type="InterPro" id="IPR013344">
    <property type="entry name" value="RNR_NrdJ/NrdZ"/>
</dbReference>
<dbReference type="InterPro" id="IPR024434">
    <property type="entry name" value="TSCPD_dom"/>
</dbReference>
<dbReference type="Pfam" id="PF00317">
    <property type="entry name" value="Ribonuc_red_lgN"/>
    <property type="match status" value="1"/>
</dbReference>
<evidence type="ECO:0000313" key="18">
    <source>
        <dbReference type="EMBL" id="PIS22804.1"/>
    </source>
</evidence>
<evidence type="ECO:0000256" key="5">
    <source>
        <dbReference type="ARBA" id="ARBA00022628"/>
    </source>
</evidence>
<dbReference type="Pfam" id="PF12637">
    <property type="entry name" value="TSCPD"/>
    <property type="match status" value="1"/>
</dbReference>
<comment type="function">
    <text evidence="12 14">Catalyzes the reduction of ribonucleotides to deoxyribonucleotides. May function to provide a pool of deoxyribonucleotide precursors for DNA repair during oxygen limitation and/or for immediate growth after restoration of oxygen.</text>
</comment>
<dbReference type="InterPro" id="IPR050862">
    <property type="entry name" value="RdRp_reductase_class-2"/>
</dbReference>
<keyword evidence="10" id="KW-1015">Disulfide bond</keyword>
<evidence type="ECO:0000256" key="3">
    <source>
        <dbReference type="ARBA" id="ARBA00012274"/>
    </source>
</evidence>
<accession>A0A2H0XCY6</accession>
<keyword evidence="11 14" id="KW-0170">Cobalt</keyword>
<dbReference type="GO" id="GO:0004748">
    <property type="term" value="F:ribonucleoside-diphosphate reductase activity, thioredoxin disulfide as acceptor"/>
    <property type="evidence" value="ECO:0007669"/>
    <property type="project" value="UniProtKB-EC"/>
</dbReference>
<keyword evidence="5 14" id="KW-0846">Cobalamin</keyword>
<evidence type="ECO:0000313" key="19">
    <source>
        <dbReference type="Proteomes" id="UP000230340"/>
    </source>
</evidence>
<feature type="domain" description="TSCPD" evidence="17">
    <location>
        <begin position="651"/>
        <end position="758"/>
    </location>
</feature>
<comment type="cofactor">
    <cofactor evidence="1 14">
        <name>adenosylcob(III)alamin</name>
        <dbReference type="ChEBI" id="CHEBI:18408"/>
    </cofactor>
</comment>
<dbReference type="NCBIfam" id="TIGR02504">
    <property type="entry name" value="NrdJ_Z"/>
    <property type="match status" value="1"/>
</dbReference>
<keyword evidence="9" id="KW-0215">Deoxyribonucleotide synthesis</keyword>
<evidence type="ECO:0000256" key="14">
    <source>
        <dbReference type="RuleBase" id="RU364064"/>
    </source>
</evidence>
<evidence type="ECO:0000256" key="7">
    <source>
        <dbReference type="ARBA" id="ARBA00022741"/>
    </source>
</evidence>
<dbReference type="SUPFAM" id="SSF51998">
    <property type="entry name" value="PFL-like glycyl radical enzymes"/>
    <property type="match status" value="1"/>
</dbReference>
<dbReference type="GO" id="GO:0005524">
    <property type="term" value="F:ATP binding"/>
    <property type="evidence" value="ECO:0007669"/>
    <property type="project" value="InterPro"/>
</dbReference>
<sequence>MRKSLPKFLMVKEVKEIDIKGNALDIFMRRYALKGEDGKPKETLEEAFWRVASYVADAEKSPSLKNHYAKLFYNLMASKRFIPNTPTWSGSKTKLGQLAACFVLPIEDDMGRDNAGIFNTLRDAALIQQSGGGVGFSFSRLRPKGDIVKSSNGVASGPVSFMEIYDAAFGRIAQGGTRRGANMAVLRVDHPDIFEFISCKAKEGRISNFNISVGISDDFMKAVEEDRPLNLINPHSGAVAKTINARELFDEIIKYSHHNGEPGMLFLDRANRDNPVPHQYVLEATNPCGEQWLGPYENCCLGHINLSVAVSDDGRIDWEALRESVVLGTRFLDDVVSKNAYISEVPELKEAAHKNRRIGLGFMGLADAMYKMGIRYGSEKSLDFTSQITEFIRFYSMKTSISLAVEKGAFPGIKGSIYDPKNLKWKIPTSLKEHQLDFERPNLDWEQISLDLKSCGIRNSTQLTVAPTGITSTVFDVEGYGCEPVFALAYFRNVYQSAGGQENLRLAYVSPSFKRALDDSGIPEEQKEAIIQEALNKGTIQHVTNIPERLKDIFVVSQDISAEEHVLLQATIQKFVDNSISKTCNFPEGATEEDVKKAYITAWRLGCKGLTVYVTGSRNEVVLETKETTDKKNKQEELPISVEEDIKRPRPAVVVGRTHEILTPFGKAFITVNRNSETSKKPFEVFINVGKAGSDTAALAEALGRLISGWLRSTKNPDKALEEISDQLQGIGGSQSIGFGIHRVTSVPDAIAKVLAREMELTSKMEEHAENLIEAHKEDLVDAERPVGVFKNASVCPSCGNMTLVETEGCIKCFSCQYSRC</sequence>
<gene>
    <name evidence="18" type="ORF">COT49_03510</name>
</gene>
<organism evidence="18 19">
    <name type="scientific">candidate division WWE3 bacterium CG08_land_8_20_14_0_20_40_13</name>
    <dbReference type="NCBI Taxonomy" id="1975084"/>
    <lineage>
        <taxon>Bacteria</taxon>
        <taxon>Katanobacteria</taxon>
    </lineage>
</organism>
<name>A0A2H0XCY6_UNCKA</name>
<reference evidence="19" key="1">
    <citation type="submission" date="2017-09" db="EMBL/GenBank/DDBJ databases">
        <title>Depth-based differentiation of microbial function through sediment-hosted aquifers and enrichment of novel symbionts in the deep terrestrial subsurface.</title>
        <authorList>
            <person name="Probst A.J."/>
            <person name="Ladd B."/>
            <person name="Jarett J.K."/>
            <person name="Geller-Mcgrath D.E."/>
            <person name="Sieber C.M.K."/>
            <person name="Emerson J.B."/>
            <person name="Anantharaman K."/>
            <person name="Thomas B.C."/>
            <person name="Malmstrom R."/>
            <person name="Stieglmeier M."/>
            <person name="Klingl A."/>
            <person name="Woyke T."/>
            <person name="Ryan C.M."/>
            <person name="Banfield J.F."/>
        </authorList>
    </citation>
    <scope>NUCLEOTIDE SEQUENCE [LARGE SCALE GENOMIC DNA]</scope>
</reference>
<dbReference type="PANTHER" id="PTHR43371:SF1">
    <property type="entry name" value="RIBONUCLEOSIDE-DIPHOSPHATE REDUCTASE"/>
    <property type="match status" value="1"/>
</dbReference>
<dbReference type="GO" id="GO:0009263">
    <property type="term" value="P:deoxyribonucleotide biosynthetic process"/>
    <property type="evidence" value="ECO:0007669"/>
    <property type="project" value="UniProtKB-KW"/>
</dbReference>
<evidence type="ECO:0000256" key="2">
    <source>
        <dbReference type="ARBA" id="ARBA00007405"/>
    </source>
</evidence>
<dbReference type="InterPro" id="IPR013509">
    <property type="entry name" value="RNR_lsu_N"/>
</dbReference>
<dbReference type="GO" id="GO:0031419">
    <property type="term" value="F:cobalamin binding"/>
    <property type="evidence" value="ECO:0007669"/>
    <property type="project" value="UniProtKB-KW"/>
</dbReference>
<dbReference type="GO" id="GO:0071897">
    <property type="term" value="P:DNA biosynthetic process"/>
    <property type="evidence" value="ECO:0007669"/>
    <property type="project" value="UniProtKB-KW"/>
</dbReference>
<dbReference type="CDD" id="cd02888">
    <property type="entry name" value="RNR_II_dimer"/>
    <property type="match status" value="1"/>
</dbReference>
<dbReference type="EMBL" id="PEYT01000032">
    <property type="protein sequence ID" value="PIS22804.1"/>
    <property type="molecule type" value="Genomic_DNA"/>
</dbReference>
<dbReference type="InterPro" id="IPR008926">
    <property type="entry name" value="RNR_R1-su_N"/>
</dbReference>
<dbReference type="SUPFAM" id="SSF48168">
    <property type="entry name" value="R1 subunit of ribonucleotide reductase, N-terminal domain"/>
    <property type="match status" value="1"/>
</dbReference>
<comment type="catalytic activity">
    <reaction evidence="13 14">
        <text>a 2'-deoxyribonucleoside 5'-diphosphate + [thioredoxin]-disulfide + H2O = a ribonucleoside 5'-diphosphate + [thioredoxin]-dithiol</text>
        <dbReference type="Rhea" id="RHEA:23252"/>
        <dbReference type="Rhea" id="RHEA-COMP:10698"/>
        <dbReference type="Rhea" id="RHEA-COMP:10700"/>
        <dbReference type="ChEBI" id="CHEBI:15377"/>
        <dbReference type="ChEBI" id="CHEBI:29950"/>
        <dbReference type="ChEBI" id="CHEBI:50058"/>
        <dbReference type="ChEBI" id="CHEBI:57930"/>
        <dbReference type="ChEBI" id="CHEBI:73316"/>
        <dbReference type="EC" id="1.17.4.1"/>
    </reaction>
</comment>
<keyword evidence="7 14" id="KW-0547">Nucleotide-binding</keyword>
<evidence type="ECO:0000256" key="10">
    <source>
        <dbReference type="ARBA" id="ARBA00023157"/>
    </source>
</evidence>
<protein>
    <recommendedName>
        <fullName evidence="4 14">Vitamin B12-dependent ribonucleotide reductase</fullName>
        <ecNumber evidence="3 14">1.17.4.1</ecNumber>
    </recommendedName>
</protein>
<evidence type="ECO:0000256" key="12">
    <source>
        <dbReference type="ARBA" id="ARBA00025437"/>
    </source>
</evidence>
<evidence type="ECO:0000256" key="1">
    <source>
        <dbReference type="ARBA" id="ARBA00001922"/>
    </source>
</evidence>
<evidence type="ECO:0000256" key="11">
    <source>
        <dbReference type="ARBA" id="ARBA00023285"/>
    </source>
</evidence>
<dbReference type="Gene3D" id="3.20.70.20">
    <property type="match status" value="1"/>
</dbReference>
<evidence type="ECO:0000259" key="15">
    <source>
        <dbReference type="Pfam" id="PF00317"/>
    </source>
</evidence>
<dbReference type="Proteomes" id="UP000230340">
    <property type="component" value="Unassembled WGS sequence"/>
</dbReference>
<feature type="domain" description="Ribonucleotide reductase large subunit N-terminal" evidence="15">
    <location>
        <begin position="22"/>
        <end position="96"/>
    </location>
</feature>
<dbReference type="AlphaFoldDB" id="A0A2H0XCY6"/>
<evidence type="ECO:0000256" key="8">
    <source>
        <dbReference type="ARBA" id="ARBA00023002"/>
    </source>
</evidence>
<dbReference type="PANTHER" id="PTHR43371">
    <property type="entry name" value="VITAMIN B12-DEPENDENT RIBONUCLEOTIDE REDUCTASE"/>
    <property type="match status" value="1"/>
</dbReference>
<dbReference type="Pfam" id="PF02867">
    <property type="entry name" value="Ribonuc_red_lgC"/>
    <property type="match status" value="1"/>
</dbReference>
<dbReference type="PRINTS" id="PR01183">
    <property type="entry name" value="RIBORDTASEM1"/>
</dbReference>
<evidence type="ECO:0000259" key="16">
    <source>
        <dbReference type="Pfam" id="PF02867"/>
    </source>
</evidence>
<feature type="domain" description="Ribonucleotide reductase large subunit C-terminal" evidence="16">
    <location>
        <begin position="99"/>
        <end position="613"/>
    </location>
</feature>
<dbReference type="EC" id="1.17.4.1" evidence="3 14"/>
<evidence type="ECO:0000256" key="6">
    <source>
        <dbReference type="ARBA" id="ARBA00022634"/>
    </source>
</evidence>
<evidence type="ECO:0000256" key="9">
    <source>
        <dbReference type="ARBA" id="ARBA00023116"/>
    </source>
</evidence>
<comment type="caution">
    <text evidence="18">The sequence shown here is derived from an EMBL/GenBank/DDBJ whole genome shotgun (WGS) entry which is preliminary data.</text>
</comment>
<evidence type="ECO:0000256" key="4">
    <source>
        <dbReference type="ARBA" id="ARBA00014409"/>
    </source>
</evidence>
<proteinExistence type="inferred from homology"/>
<dbReference type="InterPro" id="IPR000788">
    <property type="entry name" value="RNR_lg_C"/>
</dbReference>
<evidence type="ECO:0000259" key="17">
    <source>
        <dbReference type="Pfam" id="PF12637"/>
    </source>
</evidence>
<keyword evidence="8 14" id="KW-0560">Oxidoreductase</keyword>
<comment type="similarity">
    <text evidence="2 14">Belongs to the ribonucleoside diphosphate reductase class-2 family.</text>
</comment>
<evidence type="ECO:0000256" key="13">
    <source>
        <dbReference type="ARBA" id="ARBA00047754"/>
    </source>
</evidence>
<dbReference type="UniPathway" id="UPA00326"/>
<keyword evidence="6 14" id="KW-0237">DNA synthesis</keyword>